<evidence type="ECO:0000256" key="6">
    <source>
        <dbReference type="ARBA" id="ARBA00022801"/>
    </source>
</evidence>
<dbReference type="PANTHER" id="PTHR43344:SF2">
    <property type="entry name" value="PHOSPHOSERINE PHOSPHATASE"/>
    <property type="match status" value="1"/>
</dbReference>
<evidence type="ECO:0000256" key="8">
    <source>
        <dbReference type="ARBA" id="ARBA00023299"/>
    </source>
</evidence>
<dbReference type="InterPro" id="IPR006311">
    <property type="entry name" value="TAT_signal"/>
</dbReference>
<evidence type="ECO:0000313" key="12">
    <source>
        <dbReference type="EMBL" id="OWY35483.1"/>
    </source>
</evidence>
<accession>A0A225SW83</accession>
<dbReference type="Gene3D" id="3.40.50.1000">
    <property type="entry name" value="HAD superfamily/HAD-like"/>
    <property type="match status" value="1"/>
</dbReference>
<sequence length="440" mass="47758">MNNNHKPTTDTAAPALKRRGFLGGLLAAAAGGALATIATPGQAAARAEVALDRAKWAARNHEMVAQMIAEHGKLAPGYQSGKRPYAVFDWDNTSIMNDCEEALLMYQINTLSFKLTPAEFAAITRQNVPPGPFSKDFKNAAGNIVDLEAICADLDADYAFLYANYKGMAGSKSLEEITATPEFQDFRTKLYYLYEAVNDTHGVAVGYPWVIYFFANMSVAEVSALAEASNDAALGAALTKVKYTSPADRAGKAGVVSVSHFHGIRLCTEIATLMDALRRNGIDVYVCTASLEDVVAVFATHPKYGYGVAREQVIGLRLERNGQVFRNAYLKEWPLTWGPGKTVAIKQVLVAQKGYGPLFVAGDSDGDYDMLRDFPDTRYGLIVNRMKNGKIGELSKLAAEQISAAKPRFLLQGRQESTGNWLPAETSIKYGKTAPQLLST</sequence>
<dbReference type="RefSeq" id="WP_088754373.1">
    <property type="nucleotide sequence ID" value="NZ_NJGV01000005.1"/>
</dbReference>
<dbReference type="GO" id="GO:0000287">
    <property type="term" value="F:magnesium ion binding"/>
    <property type="evidence" value="ECO:0007669"/>
    <property type="project" value="TreeGrafter"/>
</dbReference>
<dbReference type="InterPro" id="IPR023214">
    <property type="entry name" value="HAD_sf"/>
</dbReference>
<dbReference type="AlphaFoldDB" id="A0A225SW83"/>
<keyword evidence="7" id="KW-0460">Magnesium</keyword>
<keyword evidence="6" id="KW-0378">Hydrolase</keyword>
<dbReference type="PANTHER" id="PTHR43344">
    <property type="entry name" value="PHOSPHOSERINE PHOSPHATASE"/>
    <property type="match status" value="1"/>
</dbReference>
<comment type="pathway">
    <text evidence="2">Amino-acid biosynthesis; L-serine biosynthesis; L-serine from 3-phospho-D-glycerate: step 3/3.</text>
</comment>
<gene>
    <name evidence="12" type="ORF">CEJ45_06590</name>
</gene>
<dbReference type="GO" id="GO:0036424">
    <property type="term" value="F:L-phosphoserine phosphatase activity"/>
    <property type="evidence" value="ECO:0007669"/>
    <property type="project" value="TreeGrafter"/>
</dbReference>
<dbReference type="Proteomes" id="UP000214747">
    <property type="component" value="Unassembled WGS sequence"/>
</dbReference>
<dbReference type="EMBL" id="NJGV01000005">
    <property type="protein sequence ID" value="OWY35483.1"/>
    <property type="molecule type" value="Genomic_DNA"/>
</dbReference>
<feature type="chain" id="PRO_5012578667" description="phosphoserine phosphatase" evidence="11">
    <location>
        <begin position="36"/>
        <end position="440"/>
    </location>
</feature>
<comment type="cofactor">
    <cofactor evidence="1">
        <name>Mg(2+)</name>
        <dbReference type="ChEBI" id="CHEBI:18420"/>
    </cofactor>
</comment>
<evidence type="ECO:0000256" key="5">
    <source>
        <dbReference type="ARBA" id="ARBA00022723"/>
    </source>
</evidence>
<dbReference type="Gene3D" id="1.20.1440.320">
    <property type="match status" value="1"/>
</dbReference>
<keyword evidence="4" id="KW-0028">Amino-acid biosynthesis</keyword>
<evidence type="ECO:0000256" key="10">
    <source>
        <dbReference type="ARBA" id="ARBA00048523"/>
    </source>
</evidence>
<dbReference type="InterPro" id="IPR050582">
    <property type="entry name" value="HAD-like_SerB"/>
</dbReference>
<dbReference type="InterPro" id="IPR036412">
    <property type="entry name" value="HAD-like_sf"/>
</dbReference>
<evidence type="ECO:0000256" key="2">
    <source>
        <dbReference type="ARBA" id="ARBA00005135"/>
    </source>
</evidence>
<dbReference type="EC" id="3.1.3.3" evidence="3"/>
<evidence type="ECO:0000256" key="7">
    <source>
        <dbReference type="ARBA" id="ARBA00022842"/>
    </source>
</evidence>
<keyword evidence="13" id="KW-1185">Reference proteome</keyword>
<evidence type="ECO:0000256" key="3">
    <source>
        <dbReference type="ARBA" id="ARBA00012640"/>
    </source>
</evidence>
<dbReference type="GO" id="GO:0006564">
    <property type="term" value="P:L-serine biosynthetic process"/>
    <property type="evidence" value="ECO:0007669"/>
    <property type="project" value="UniProtKB-KW"/>
</dbReference>
<evidence type="ECO:0000313" key="13">
    <source>
        <dbReference type="Proteomes" id="UP000214747"/>
    </source>
</evidence>
<feature type="signal peptide" evidence="11">
    <location>
        <begin position="1"/>
        <end position="35"/>
    </location>
</feature>
<evidence type="ECO:0000256" key="11">
    <source>
        <dbReference type="SAM" id="SignalP"/>
    </source>
</evidence>
<dbReference type="Pfam" id="PF12710">
    <property type="entry name" value="HAD"/>
    <property type="match status" value="1"/>
</dbReference>
<comment type="catalytic activity">
    <reaction evidence="10">
        <text>O-phospho-D-serine + H2O = D-serine + phosphate</text>
        <dbReference type="Rhea" id="RHEA:24873"/>
        <dbReference type="ChEBI" id="CHEBI:15377"/>
        <dbReference type="ChEBI" id="CHEBI:35247"/>
        <dbReference type="ChEBI" id="CHEBI:43474"/>
        <dbReference type="ChEBI" id="CHEBI:58680"/>
        <dbReference type="EC" id="3.1.3.3"/>
    </reaction>
</comment>
<dbReference type="PROSITE" id="PS51318">
    <property type="entry name" value="TAT"/>
    <property type="match status" value="1"/>
</dbReference>
<evidence type="ECO:0000256" key="9">
    <source>
        <dbReference type="ARBA" id="ARBA00048138"/>
    </source>
</evidence>
<reference evidence="12 13" key="1">
    <citation type="journal article" date="2010" name="Int. J. Syst. Evol. Microbiol.">
        <title>Reclassification of Herbaspirillum putei as a later heterotypic synonym of Herbaspirillum huttiense, with the description of H. huttiense subsp. huttiense subsp. nov. and H. huttiense subsp. putei subsp. nov., comb. nov., and description of Herbaspirillum aquaticum sp. nov.</title>
        <authorList>
            <person name="Dobritsa A.P."/>
            <person name="Reddy M.C."/>
            <person name="Samadpour M."/>
        </authorList>
    </citation>
    <scope>NUCLEOTIDE SEQUENCE [LARGE SCALE GENOMIC DNA]</scope>
    <source>
        <strain evidence="12 13">IEH 4430</strain>
    </source>
</reference>
<dbReference type="SUPFAM" id="SSF56784">
    <property type="entry name" value="HAD-like"/>
    <property type="match status" value="1"/>
</dbReference>
<evidence type="ECO:0000256" key="1">
    <source>
        <dbReference type="ARBA" id="ARBA00001946"/>
    </source>
</evidence>
<keyword evidence="8" id="KW-0718">Serine biosynthesis</keyword>
<comment type="catalytic activity">
    <reaction evidence="9">
        <text>O-phospho-L-serine + H2O = L-serine + phosphate</text>
        <dbReference type="Rhea" id="RHEA:21208"/>
        <dbReference type="ChEBI" id="CHEBI:15377"/>
        <dbReference type="ChEBI" id="CHEBI:33384"/>
        <dbReference type="ChEBI" id="CHEBI:43474"/>
        <dbReference type="ChEBI" id="CHEBI:57524"/>
        <dbReference type="EC" id="3.1.3.3"/>
    </reaction>
</comment>
<organism evidence="12 13">
    <name type="scientific">Herbaspirillum aquaticum</name>
    <dbReference type="NCBI Taxonomy" id="568783"/>
    <lineage>
        <taxon>Bacteria</taxon>
        <taxon>Pseudomonadati</taxon>
        <taxon>Pseudomonadota</taxon>
        <taxon>Betaproteobacteria</taxon>
        <taxon>Burkholderiales</taxon>
        <taxon>Oxalobacteraceae</taxon>
        <taxon>Herbaspirillum</taxon>
    </lineage>
</organism>
<protein>
    <recommendedName>
        <fullName evidence="3">phosphoserine phosphatase</fullName>
        <ecNumber evidence="3">3.1.3.3</ecNumber>
    </recommendedName>
</protein>
<proteinExistence type="predicted"/>
<keyword evidence="11" id="KW-0732">Signal</keyword>
<comment type="caution">
    <text evidence="12">The sequence shown here is derived from an EMBL/GenBank/DDBJ whole genome shotgun (WGS) entry which is preliminary data.</text>
</comment>
<evidence type="ECO:0000256" key="4">
    <source>
        <dbReference type="ARBA" id="ARBA00022605"/>
    </source>
</evidence>
<name>A0A225SW83_9BURK</name>
<keyword evidence="5" id="KW-0479">Metal-binding</keyword>
<dbReference type="GO" id="GO:0005737">
    <property type="term" value="C:cytoplasm"/>
    <property type="evidence" value="ECO:0007669"/>
    <property type="project" value="TreeGrafter"/>
</dbReference>